<sequence>MTAEIDELAAMARNRGLKLIRSRVRTAGKRRFGKVGLLDGKREPLIGIDDKGPNGEPDEVEAYLRSLDETAWEKSVRHKRK</sequence>
<evidence type="ECO:0000313" key="1">
    <source>
        <dbReference type="EMBL" id="RIX29127.1"/>
    </source>
</evidence>
<accession>A0A418PZF6</accession>
<dbReference type="OrthoDB" id="9798585at2"/>
<gene>
    <name evidence="1" type="ORF">D3M59_07355</name>
</gene>
<dbReference type="EMBL" id="QXTF01000002">
    <property type="protein sequence ID" value="RIX29127.1"/>
    <property type="molecule type" value="Genomic_DNA"/>
</dbReference>
<organism evidence="1 2">
    <name type="scientific">Sphingomonas edaphi</name>
    <dbReference type="NCBI Taxonomy" id="2315689"/>
    <lineage>
        <taxon>Bacteria</taxon>
        <taxon>Pseudomonadati</taxon>
        <taxon>Pseudomonadota</taxon>
        <taxon>Alphaproteobacteria</taxon>
        <taxon>Sphingomonadales</taxon>
        <taxon>Sphingomonadaceae</taxon>
        <taxon>Sphingomonas</taxon>
    </lineage>
</organism>
<dbReference type="Proteomes" id="UP000285023">
    <property type="component" value="Unassembled WGS sequence"/>
</dbReference>
<comment type="caution">
    <text evidence="1">The sequence shown here is derived from an EMBL/GenBank/DDBJ whole genome shotgun (WGS) entry which is preliminary data.</text>
</comment>
<evidence type="ECO:0000313" key="2">
    <source>
        <dbReference type="Proteomes" id="UP000285023"/>
    </source>
</evidence>
<protein>
    <submittedName>
        <fullName evidence="1">Uncharacterized protein</fullName>
    </submittedName>
</protein>
<keyword evidence="2" id="KW-1185">Reference proteome</keyword>
<dbReference type="AlphaFoldDB" id="A0A418PZF6"/>
<name>A0A418PZF6_9SPHN</name>
<reference evidence="1 2" key="1">
    <citation type="submission" date="2018-09" db="EMBL/GenBank/DDBJ databases">
        <title>Sphingomonas sp. DAC4.</title>
        <authorList>
            <person name="Seo T."/>
        </authorList>
    </citation>
    <scope>NUCLEOTIDE SEQUENCE [LARGE SCALE GENOMIC DNA]</scope>
    <source>
        <strain evidence="1 2">DAC4</strain>
    </source>
</reference>
<proteinExistence type="predicted"/>
<dbReference type="RefSeq" id="WP_119533015.1">
    <property type="nucleotide sequence ID" value="NZ_QXTF01000002.1"/>
</dbReference>